<dbReference type="InterPro" id="IPR002931">
    <property type="entry name" value="Transglutaminase-like"/>
</dbReference>
<name>A0A931E5E2_9BACT</name>
<dbReference type="Pfam" id="PF08379">
    <property type="entry name" value="Bact_transglu_N"/>
    <property type="match status" value="1"/>
</dbReference>
<evidence type="ECO:0000313" key="3">
    <source>
        <dbReference type="EMBL" id="MBG9377373.1"/>
    </source>
</evidence>
<dbReference type="InterPro" id="IPR013589">
    <property type="entry name" value="Bac_transglu_N"/>
</dbReference>
<dbReference type="SUPFAM" id="SSF54001">
    <property type="entry name" value="Cysteine proteinases"/>
    <property type="match status" value="1"/>
</dbReference>
<dbReference type="AlphaFoldDB" id="A0A931E5E2"/>
<proteinExistence type="predicted"/>
<protein>
    <submittedName>
        <fullName evidence="3">Transglutaminase family protein</fullName>
    </submittedName>
</protein>
<sequence>MAIRVAIKHKTTYHYDRPVTLSPHIFRLRPAVHSRTPIEAYSFKLTPKDHFIHWQQDPFGNYQARVVFPEKTTALTIDVEVIARMEVINPFDFFVEEYAEKFPFRYSSQLQKELVPYLEKETPGTLLQAWLGGVDTTEKGIVDFLVYINQRINKDIAYTIRMEPGVQTPEDTLSKALGSCRDSAWLLVQVLRHLGLAARFVSGYLVQLTADVKSLDGPSGPAADFTDLHAWTEVYIPGAGWVGLDPTSGLFAGEGHIPLACTPHYTSAAPVVGATDKATVTFEFDNSVTRIHEDPRVTKPYTEAQWAAIEALGYSIDADLDAGDVRMTMGGEPTFVSIDDMESEQWNTTADGKDKRVLSHELIFRLRDKFGENGMIHYGQGKWYPGEPLPRWQYGLYWRKDGYPIWRNIELIAQEQAGKRYTHEEAGIFITELAKHLAISSDNISAAYEDSFFFLWSEGKIPVNIDPLKAGLKDSIERRTLAQLLDKGLDAPAGYVLPLQWNYWNNTWLSCKWVLNREQLFLLPGNSPIGLRLPLDSLPVVSKAATPQEVERSLFDELPALESYHEMIPQRYGMVYDFVPEPKKQYFAANNNEEQNKPPEASPVRQPGTADKEENITFEVQTIKTALCVEARDGIIYIFLPPMQYLEHYLDAVASIEATAAKLSMPVRIEGYEPPRDYRMERLVVSPDPGVIEVNIHPAKNWAELLINTNTLYEQAYLSRLGTEKFMLDGRHTGTGGGNHITIGGATPSDSPLLRRPDLLRSLVTYWQHHPGLSYLFSGSFIGPTSQAPRIDEGRDEKLYEMEIAFSQVPDPGEGFVPFWLVDRIFRHLLTDITGNTHRSEFCIDKLYSPDSSSGRLGILEFRAFDMPPHKQMSLLQMLLLRALVAKFWKQPYKHGLVRWGTQLHDKFMLPYYVRQDIAQVVEDLNNAGYPFDINWFDAYFEFRFPHYGTTRLQGIEMEIRMGIEPWHVLGEEMSSSGTARFVDSSLERIQVTLRNFTAERYVLLCNGCRVPLKETVTSGVYVCGIRYRAWQPPSALHPTIGVDTPLVFDIVDTWNSRSIGGCTYHVAHPGGRNYDTFPINAYEAESRRISRFWDHGHTQETIQPRAWFTDVQHYITHDRQPFKTDVPAITINNDYPCTLDLRQFRAQNKK</sequence>
<dbReference type="Gene3D" id="3.10.620.30">
    <property type="match status" value="1"/>
</dbReference>
<reference evidence="3" key="1">
    <citation type="submission" date="2020-11" db="EMBL/GenBank/DDBJ databases">
        <title>Bacterial whole genome sequence for Panacibacter sp. DH6.</title>
        <authorList>
            <person name="Le V."/>
            <person name="Ko S."/>
            <person name="Ahn C.-Y."/>
            <person name="Oh H.-M."/>
        </authorList>
    </citation>
    <scope>NUCLEOTIDE SEQUENCE</scope>
    <source>
        <strain evidence="3">DH6</strain>
    </source>
</reference>
<dbReference type="EMBL" id="JADWYR010000002">
    <property type="protein sequence ID" value="MBG9377373.1"/>
    <property type="molecule type" value="Genomic_DNA"/>
</dbReference>
<dbReference type="Pfam" id="PF09899">
    <property type="entry name" value="DUF2126"/>
    <property type="match status" value="1"/>
</dbReference>
<evidence type="ECO:0000259" key="2">
    <source>
        <dbReference type="SMART" id="SM00460"/>
    </source>
</evidence>
<gene>
    <name evidence="3" type="ORF">I5907_14110</name>
</gene>
<dbReference type="Proteomes" id="UP000628448">
    <property type="component" value="Unassembled WGS sequence"/>
</dbReference>
<dbReference type="SMART" id="SM00460">
    <property type="entry name" value="TGc"/>
    <property type="match status" value="1"/>
</dbReference>
<dbReference type="RefSeq" id="WP_196991460.1">
    <property type="nucleotide sequence ID" value="NZ_JADWYR010000002.1"/>
</dbReference>
<dbReference type="PANTHER" id="PTHR33490">
    <property type="entry name" value="BLR5614 PROTEIN-RELATED"/>
    <property type="match status" value="1"/>
</dbReference>
<feature type="region of interest" description="Disordered" evidence="1">
    <location>
        <begin position="591"/>
        <end position="610"/>
    </location>
</feature>
<evidence type="ECO:0000313" key="4">
    <source>
        <dbReference type="Proteomes" id="UP000628448"/>
    </source>
</evidence>
<organism evidence="3 4">
    <name type="scientific">Panacibacter microcysteis</name>
    <dbReference type="NCBI Taxonomy" id="2793269"/>
    <lineage>
        <taxon>Bacteria</taxon>
        <taxon>Pseudomonadati</taxon>
        <taxon>Bacteroidota</taxon>
        <taxon>Chitinophagia</taxon>
        <taxon>Chitinophagales</taxon>
        <taxon>Chitinophagaceae</taxon>
        <taxon>Panacibacter</taxon>
    </lineage>
</organism>
<comment type="caution">
    <text evidence="3">The sequence shown here is derived from an EMBL/GenBank/DDBJ whole genome shotgun (WGS) entry which is preliminary data.</text>
</comment>
<dbReference type="PANTHER" id="PTHR33490:SF1">
    <property type="entry name" value="SLL1233 PROTEIN"/>
    <property type="match status" value="1"/>
</dbReference>
<dbReference type="InterPro" id="IPR018667">
    <property type="entry name" value="DUF2126"/>
</dbReference>
<accession>A0A931E5E2</accession>
<feature type="domain" description="Transglutaminase-like" evidence="2">
    <location>
        <begin position="172"/>
        <end position="248"/>
    </location>
</feature>
<dbReference type="Pfam" id="PF01841">
    <property type="entry name" value="Transglut_core"/>
    <property type="match status" value="1"/>
</dbReference>
<keyword evidence="4" id="KW-1185">Reference proteome</keyword>
<dbReference type="InterPro" id="IPR038765">
    <property type="entry name" value="Papain-like_cys_pep_sf"/>
</dbReference>
<evidence type="ECO:0000256" key="1">
    <source>
        <dbReference type="SAM" id="MobiDB-lite"/>
    </source>
</evidence>